<name>D6GVR0_PARA5</name>
<dbReference type="EMBL" id="GG745555">
    <property type="protein sequence ID" value="EFD92720.1"/>
    <property type="molecule type" value="Genomic_DNA"/>
</dbReference>
<dbReference type="Proteomes" id="UP000009376">
    <property type="component" value="Unassembled WGS sequence"/>
</dbReference>
<gene>
    <name evidence="1" type="ORF">BJBARM5_0573</name>
</gene>
<evidence type="ECO:0000313" key="1">
    <source>
        <dbReference type="EMBL" id="EFD92720.1"/>
    </source>
</evidence>
<sequence>MEKDHSDNNQLFKLLPQMLFGMLGGRNKNLSLSLDNFEIKIPNIKESIKLSGKITFVFSKEKGDKK</sequence>
<protein>
    <submittedName>
        <fullName evidence="1">Uncharacterized protein</fullName>
    </submittedName>
</protein>
<proteinExistence type="predicted"/>
<organism evidence="1 2">
    <name type="scientific">Candidatus Parvarchaeum acidophilus ARMAN-5</name>
    <dbReference type="NCBI Taxonomy" id="662762"/>
    <lineage>
        <taxon>Archaea</taxon>
        <taxon>Candidatus Parvarchaeota</taxon>
        <taxon>Candidatus Parvarchaeum</taxon>
    </lineage>
</organism>
<accession>D6GVR0</accession>
<dbReference type="AlphaFoldDB" id="D6GVR0"/>
<evidence type="ECO:0000313" key="2">
    <source>
        <dbReference type="Proteomes" id="UP000009376"/>
    </source>
</evidence>
<reference evidence="1 2" key="1">
    <citation type="journal article" date="2010" name="Proc. Natl. Acad. Sci. U.S.A.">
        <title>Enigmatic, ultrasmall, uncultivated Archaea.</title>
        <authorList>
            <person name="Baker B.J."/>
            <person name="Comolli L.R."/>
            <person name="Dick G.J."/>
            <person name="Hauser L.J."/>
            <person name="Hyatt D."/>
            <person name="Dill B.D."/>
            <person name="Land M.L."/>
            <person name="Verberkmoes N.C."/>
            <person name="Hettich R.L."/>
            <person name="Banfield J.F."/>
        </authorList>
    </citation>
    <scope>NUCLEOTIDE SEQUENCE [LARGE SCALE GENOMIC DNA]</scope>
</reference>